<sequence>MRLSRLIHDIPLKPVIVAYISELEAENRLSVVIRLVVGLVTQTRTVAR</sequence>
<dbReference type="Proteomes" id="UP000004775">
    <property type="component" value="Unassembled WGS sequence"/>
</dbReference>
<dbReference type="HOGENOM" id="CLU_3154882_0_0_3"/>
<name>I4I5K2_MICAE</name>
<dbReference type="AlphaFoldDB" id="I4I5K2"/>
<gene>
    <name evidence="1" type="ORF">MICAH_600008</name>
</gene>
<organism evidence="1 2">
    <name type="scientific">Microcystis aeruginosa PCC 9809</name>
    <dbReference type="NCBI Taxonomy" id="1160285"/>
    <lineage>
        <taxon>Bacteria</taxon>
        <taxon>Bacillati</taxon>
        <taxon>Cyanobacteriota</taxon>
        <taxon>Cyanophyceae</taxon>
        <taxon>Oscillatoriophycideae</taxon>
        <taxon>Chroococcales</taxon>
        <taxon>Microcystaceae</taxon>
        <taxon>Microcystis</taxon>
    </lineage>
</organism>
<dbReference type="EMBL" id="CAIO01000557">
    <property type="protein sequence ID" value="CCI29576.1"/>
    <property type="molecule type" value="Genomic_DNA"/>
</dbReference>
<protein>
    <submittedName>
        <fullName evidence="1">Uncharacterized protein</fullName>
    </submittedName>
</protein>
<accession>I4I5K2</accession>
<comment type="caution">
    <text evidence="1">The sequence shown here is derived from an EMBL/GenBank/DDBJ whole genome shotgun (WGS) entry which is preliminary data.</text>
</comment>
<evidence type="ECO:0000313" key="2">
    <source>
        <dbReference type="Proteomes" id="UP000004775"/>
    </source>
</evidence>
<reference evidence="1 2" key="1">
    <citation type="submission" date="2012-04" db="EMBL/GenBank/DDBJ databases">
        <authorList>
            <person name="Genoscope - CEA"/>
        </authorList>
    </citation>
    <scope>NUCLEOTIDE SEQUENCE [LARGE SCALE GENOMIC DNA]</scope>
    <source>
        <strain evidence="1 2">9809</strain>
    </source>
</reference>
<proteinExistence type="predicted"/>
<evidence type="ECO:0000313" key="1">
    <source>
        <dbReference type="EMBL" id="CCI29576.1"/>
    </source>
</evidence>